<proteinExistence type="predicted"/>
<evidence type="ECO:0000313" key="2">
    <source>
        <dbReference type="EMBL" id="AIZ42368.1"/>
    </source>
</evidence>
<keyword evidence="1" id="KW-0812">Transmembrane</keyword>
<dbReference type="EMBL" id="CP009976">
    <property type="protein sequence ID" value="AIZ42368.1"/>
    <property type="molecule type" value="Genomic_DNA"/>
</dbReference>
<keyword evidence="1" id="KW-1133">Transmembrane helix</keyword>
<dbReference type="GeneID" id="78061604"/>
<gene>
    <name evidence="2" type="ORF">M666_12725</name>
</gene>
<reference evidence="2 3" key="1">
    <citation type="journal article" date="2014" name="Environ. Microbiol.">
        <title>Contrasting genomic patterns and infection strategies of two co-existing Bacteroidetes podovirus genera.</title>
        <authorList>
            <person name="Holmfeldt K."/>
            <person name="Howard-Varona C."/>
            <person name="Solonenko N."/>
            <person name="Sullivan M.B."/>
        </authorList>
    </citation>
    <scope>NUCLEOTIDE SEQUENCE [LARGE SCALE GENOMIC DNA]</scope>
    <source>
        <strain evidence="2 3">18</strain>
    </source>
</reference>
<feature type="transmembrane region" description="Helical" evidence="1">
    <location>
        <begin position="66"/>
        <end position="85"/>
    </location>
</feature>
<evidence type="ECO:0000313" key="3">
    <source>
        <dbReference type="Proteomes" id="UP000030786"/>
    </source>
</evidence>
<feature type="transmembrane region" description="Helical" evidence="1">
    <location>
        <begin position="164"/>
        <end position="181"/>
    </location>
</feature>
<organism evidence="2 3">
    <name type="scientific">Cellulophaga baltica 18</name>
    <dbReference type="NCBI Taxonomy" id="1348584"/>
    <lineage>
        <taxon>Bacteria</taxon>
        <taxon>Pseudomonadati</taxon>
        <taxon>Bacteroidota</taxon>
        <taxon>Flavobacteriia</taxon>
        <taxon>Flavobacteriales</taxon>
        <taxon>Flavobacteriaceae</taxon>
        <taxon>Cellulophaga</taxon>
    </lineage>
</organism>
<name>A0AAU8RGV6_9FLAO</name>
<dbReference type="AlphaFoldDB" id="A0AAU8RGV6"/>
<dbReference type="KEGG" id="cbat:M666_12725"/>
<dbReference type="Proteomes" id="UP000030786">
    <property type="component" value="Chromosome"/>
</dbReference>
<evidence type="ECO:0000256" key="1">
    <source>
        <dbReference type="SAM" id="Phobius"/>
    </source>
</evidence>
<dbReference type="RefSeq" id="WP_029446162.1">
    <property type="nucleotide sequence ID" value="NZ_CP009976.1"/>
</dbReference>
<protein>
    <recommendedName>
        <fullName evidence="4">SMODS and SLOG-associating 2TM effector domain-containing protein</fullName>
    </recommendedName>
</protein>
<accession>A0AAU8RGV6</accession>
<feature type="transmembrane region" description="Helical" evidence="1">
    <location>
        <begin position="28"/>
        <end position="46"/>
    </location>
</feature>
<sequence>MKNYMDRYEHYSKLFYEELKNRRDLDRAVNIPILVITTLIAFLTYIIEALDYKTGFFNLQIKEKIIMILVLIIFLFLILSIINVIKSYNNHLKGYNYEILGSNQEFENYREDLIEYKNNYGDEVEFNPEKKFKSELIKKIVFATDNNSEINIKRNHYLFLAKRHIVIALVLSFVTFITLVIEKI</sequence>
<keyword evidence="1" id="KW-0472">Membrane</keyword>
<evidence type="ECO:0008006" key="4">
    <source>
        <dbReference type="Google" id="ProtNLM"/>
    </source>
</evidence>